<dbReference type="InterPro" id="IPR001763">
    <property type="entry name" value="Rhodanese-like_dom"/>
</dbReference>
<dbReference type="PANTHER" id="PTHR43031:SF1">
    <property type="entry name" value="PYRIDINE NUCLEOTIDE-DISULPHIDE OXIDOREDUCTASE"/>
    <property type="match status" value="1"/>
</dbReference>
<gene>
    <name evidence="3" type="ORF">JCM19538_2959</name>
</gene>
<dbReference type="RefSeq" id="WP_042241271.1">
    <property type="nucleotide sequence ID" value="NZ_BBNR01000002.1"/>
</dbReference>
<keyword evidence="4" id="KW-1185">Reference proteome</keyword>
<evidence type="ECO:0000259" key="2">
    <source>
        <dbReference type="PROSITE" id="PS50206"/>
    </source>
</evidence>
<dbReference type="AlphaFoldDB" id="A0A098LN86"/>
<feature type="domain" description="Rhodanese" evidence="2">
    <location>
        <begin position="244"/>
        <end position="327"/>
    </location>
</feature>
<dbReference type="SUPFAM" id="SSF52821">
    <property type="entry name" value="Rhodanese/Cell cycle control phosphatase"/>
    <property type="match status" value="2"/>
</dbReference>
<evidence type="ECO:0000313" key="3">
    <source>
        <dbReference type="EMBL" id="GAL88446.1"/>
    </source>
</evidence>
<dbReference type="Proteomes" id="UP000030184">
    <property type="component" value="Unassembled WGS sequence"/>
</dbReference>
<dbReference type="Gene3D" id="3.40.250.10">
    <property type="entry name" value="Rhodanese-like domain"/>
    <property type="match status" value="2"/>
</dbReference>
<proteinExistence type="predicted"/>
<dbReference type="PROSITE" id="PS50206">
    <property type="entry name" value="RHODANESE_3"/>
    <property type="match status" value="2"/>
</dbReference>
<dbReference type="OrthoDB" id="1450994at2"/>
<name>A0A098LN86_9FLAO</name>
<dbReference type="InterPro" id="IPR050229">
    <property type="entry name" value="GlpE_sulfurtransferase"/>
</dbReference>
<feature type="chain" id="PRO_5001937495" evidence="1">
    <location>
        <begin position="27"/>
        <end position="330"/>
    </location>
</feature>
<comment type="caution">
    <text evidence="3">The sequence shown here is derived from an EMBL/GenBank/DDBJ whole genome shotgun (WGS) entry which is preliminary data.</text>
</comment>
<dbReference type="SMART" id="SM00450">
    <property type="entry name" value="RHOD"/>
    <property type="match status" value="1"/>
</dbReference>
<protein>
    <submittedName>
        <fullName evidence="3">Rhodanese-like</fullName>
    </submittedName>
</protein>
<evidence type="ECO:0000256" key="1">
    <source>
        <dbReference type="SAM" id="SignalP"/>
    </source>
</evidence>
<dbReference type="PANTHER" id="PTHR43031">
    <property type="entry name" value="FAD-DEPENDENT OXIDOREDUCTASE"/>
    <property type="match status" value="1"/>
</dbReference>
<dbReference type="InterPro" id="IPR036873">
    <property type="entry name" value="Rhodanese-like_dom_sf"/>
</dbReference>
<feature type="signal peptide" evidence="1">
    <location>
        <begin position="1"/>
        <end position="26"/>
    </location>
</feature>
<dbReference type="EMBL" id="BBNY01000003">
    <property type="protein sequence ID" value="GAL88446.1"/>
    <property type="molecule type" value="Genomic_DNA"/>
</dbReference>
<reference evidence="4" key="1">
    <citation type="journal article" date="2014" name="Genome Announc.">
        <title>Draft Genome Sequence of Marine Flavobacterium Jejuia pallidilutea Strain 11shimoA1 and Pigmentation Mutants.</title>
        <authorList>
            <person name="Takatani N."/>
            <person name="Nakanishi M."/>
            <person name="Meirelles P."/>
            <person name="Mino S."/>
            <person name="Suda W."/>
            <person name="Oshima K."/>
            <person name="Hattori M."/>
            <person name="Ohkuma M."/>
            <person name="Hosokawa M."/>
            <person name="Miyashita K."/>
            <person name="Thompson F.L."/>
            <person name="Niwa A."/>
            <person name="Sawabe T."/>
            <person name="Sawabe T."/>
        </authorList>
    </citation>
    <scope>NUCLEOTIDE SEQUENCE [LARGE SCALE GENOMIC DNA]</scope>
    <source>
        <strain evidence="4">JCM 19538</strain>
    </source>
</reference>
<dbReference type="CDD" id="cd00158">
    <property type="entry name" value="RHOD"/>
    <property type="match status" value="2"/>
</dbReference>
<feature type="domain" description="Rhodanese" evidence="2">
    <location>
        <begin position="72"/>
        <end position="163"/>
    </location>
</feature>
<dbReference type="Pfam" id="PF00581">
    <property type="entry name" value="Rhodanese"/>
    <property type="match status" value="1"/>
</dbReference>
<evidence type="ECO:0000313" key="4">
    <source>
        <dbReference type="Proteomes" id="UP000030184"/>
    </source>
</evidence>
<keyword evidence="1" id="KW-0732">Signal</keyword>
<organism evidence="3 4">
    <name type="scientific">Jejuia pallidilutea</name>
    <dbReference type="NCBI Taxonomy" id="504487"/>
    <lineage>
        <taxon>Bacteria</taxon>
        <taxon>Pseudomonadati</taxon>
        <taxon>Bacteroidota</taxon>
        <taxon>Flavobacteriia</taxon>
        <taxon>Flavobacteriales</taxon>
        <taxon>Flavobacteriaceae</taxon>
        <taxon>Jejuia</taxon>
    </lineage>
</organism>
<sequence>MKKTPFFLLVLSICATVLFSSFTSLDNVIEQDNNTPPDEFEILLNYLKSNNAFINGESLPIIMADEVRKNIKNPKFHLIDIRTEAWFEYGHIKNAANVKPENLLTYFETSIKPQDFDKIVLICYSGQSAAYYSSLLRLAGYNNVHSMKWGMSSWREDFADNAWNKNIKNDYATKLETTEKTKPEHTSHPKLNTGKTEAKEILKARLETLFATPYKEYIIKSIDIFENPDNYYIINYWDEDKCTGHIPGTLHFQPNASFSDNLLTLPTNEKIVVYEATGQKAAYIVAYLNVLGYNSGNLAYGANSFMNELLKEHGLDAFSKKEINMFPVIE</sequence>
<accession>A0A098LN86</accession>